<organism evidence="2 3">
    <name type="scientific">Kluyveromyces marxianus</name>
    <name type="common">Yeast</name>
    <name type="synonym">Candida kefyr</name>
    <dbReference type="NCBI Taxonomy" id="4911"/>
    <lineage>
        <taxon>Eukaryota</taxon>
        <taxon>Fungi</taxon>
        <taxon>Dikarya</taxon>
        <taxon>Ascomycota</taxon>
        <taxon>Saccharomycotina</taxon>
        <taxon>Saccharomycetes</taxon>
        <taxon>Saccharomycetales</taxon>
        <taxon>Saccharomycetaceae</taxon>
        <taxon>Kluyveromyces</taxon>
    </lineage>
</organism>
<sequence>MALHNYIYLKHKAHDQDCHRLLSRDHDNRPNVEYVKNSEMRRQSSRQASSSESGTDNDDTLVSAVRRIALERKQDVVGTTAKAAQ</sequence>
<evidence type="ECO:0000256" key="1">
    <source>
        <dbReference type="SAM" id="MobiDB-lite"/>
    </source>
</evidence>
<dbReference type="EMBL" id="CP015057">
    <property type="protein sequence ID" value="QGN16268.1"/>
    <property type="molecule type" value="Genomic_DNA"/>
</dbReference>
<gene>
    <name evidence="2" type="ORF">FIM1_2973</name>
</gene>
<proteinExistence type="predicted"/>
<evidence type="ECO:0000313" key="3">
    <source>
        <dbReference type="Proteomes" id="UP000422736"/>
    </source>
</evidence>
<dbReference type="Proteomes" id="UP000422736">
    <property type="component" value="Chromosome 4"/>
</dbReference>
<feature type="compositionally biased region" description="Basic and acidic residues" evidence="1">
    <location>
        <begin position="22"/>
        <end position="42"/>
    </location>
</feature>
<keyword evidence="3" id="KW-1185">Reference proteome</keyword>
<accession>A0ABX6F1E1</accession>
<feature type="region of interest" description="Disordered" evidence="1">
    <location>
        <begin position="22"/>
        <end position="61"/>
    </location>
</feature>
<protein>
    <submittedName>
        <fullName evidence="2">Uncharacterized protein</fullName>
    </submittedName>
</protein>
<evidence type="ECO:0000313" key="2">
    <source>
        <dbReference type="EMBL" id="QGN16268.1"/>
    </source>
</evidence>
<name>A0ABX6F1E1_KLUMA</name>
<reference evidence="2 3" key="1">
    <citation type="submission" date="2016-03" db="EMBL/GenBank/DDBJ databases">
        <title>How can Kluyveromyces marxianus grow so fast - potential evolutionary course in Saccharomyces Complex revealed by comparative genomics.</title>
        <authorList>
            <person name="Mo W."/>
            <person name="Lu W."/>
            <person name="Yang X."/>
            <person name="Qi J."/>
            <person name="Lv H."/>
        </authorList>
    </citation>
    <scope>NUCLEOTIDE SEQUENCE [LARGE SCALE GENOMIC DNA]</scope>
    <source>
        <strain evidence="2 3">FIM1</strain>
    </source>
</reference>